<feature type="chain" id="PRO_5046478355" description="Peptidyl-prolyl cis-trans isomerase" evidence="7">
    <location>
        <begin position="26"/>
        <end position="314"/>
    </location>
</feature>
<keyword evidence="7" id="KW-0732">Signal</keyword>
<evidence type="ECO:0000313" key="9">
    <source>
        <dbReference type="EMBL" id="MFC5492629.1"/>
    </source>
</evidence>
<dbReference type="Proteomes" id="UP001595956">
    <property type="component" value="Unassembled WGS sequence"/>
</dbReference>
<dbReference type="PROSITE" id="PS51257">
    <property type="entry name" value="PROKAR_LIPOPROTEIN"/>
    <property type="match status" value="1"/>
</dbReference>
<evidence type="ECO:0000256" key="5">
    <source>
        <dbReference type="PROSITE-ProRule" id="PRU00277"/>
    </source>
</evidence>
<protein>
    <recommendedName>
        <fullName evidence="6">Peptidyl-prolyl cis-trans isomerase</fullName>
        <ecNumber evidence="6">5.2.1.8</ecNumber>
    </recommendedName>
</protein>
<keyword evidence="4 5" id="KW-0413">Isomerase</keyword>
<dbReference type="PROSITE" id="PS50059">
    <property type="entry name" value="FKBP_PPIASE"/>
    <property type="match status" value="1"/>
</dbReference>
<dbReference type="Gene3D" id="3.10.50.40">
    <property type="match status" value="2"/>
</dbReference>
<evidence type="ECO:0000256" key="6">
    <source>
        <dbReference type="RuleBase" id="RU003915"/>
    </source>
</evidence>
<evidence type="ECO:0000313" key="10">
    <source>
        <dbReference type="Proteomes" id="UP001595956"/>
    </source>
</evidence>
<feature type="domain" description="PPIase FKBP-type" evidence="8">
    <location>
        <begin position="229"/>
        <end position="314"/>
    </location>
</feature>
<keyword evidence="3 5" id="KW-0697">Rotamase</keyword>
<dbReference type="PANTHER" id="PTHR43811:SF48">
    <property type="entry name" value="PEPTIDYL-PROLYL CIS-TRANS ISOMERASE FKBP43"/>
    <property type="match status" value="1"/>
</dbReference>
<evidence type="ECO:0000256" key="7">
    <source>
        <dbReference type="SAM" id="SignalP"/>
    </source>
</evidence>
<accession>A0ABW0MWB8</accession>
<evidence type="ECO:0000256" key="3">
    <source>
        <dbReference type="ARBA" id="ARBA00023110"/>
    </source>
</evidence>
<reference evidence="10" key="1">
    <citation type="journal article" date="2019" name="Int. J. Syst. Evol. Microbiol.">
        <title>The Global Catalogue of Microorganisms (GCM) 10K type strain sequencing project: providing services to taxonomists for standard genome sequencing and annotation.</title>
        <authorList>
            <consortium name="The Broad Institute Genomics Platform"/>
            <consortium name="The Broad Institute Genome Sequencing Center for Infectious Disease"/>
            <person name="Wu L."/>
            <person name="Ma J."/>
        </authorList>
    </citation>
    <scope>NUCLEOTIDE SEQUENCE [LARGE SCALE GENOMIC DNA]</scope>
    <source>
        <strain evidence="10">KACC 13778</strain>
    </source>
</reference>
<evidence type="ECO:0000256" key="4">
    <source>
        <dbReference type="ARBA" id="ARBA00023235"/>
    </source>
</evidence>
<dbReference type="RefSeq" id="WP_345170975.1">
    <property type="nucleotide sequence ID" value="NZ_BAABFQ010000003.1"/>
</dbReference>
<dbReference type="EC" id="5.2.1.8" evidence="6"/>
<dbReference type="Pfam" id="PF00254">
    <property type="entry name" value="FKBP_C"/>
    <property type="match status" value="2"/>
</dbReference>
<dbReference type="GO" id="GO:0003755">
    <property type="term" value="F:peptidyl-prolyl cis-trans isomerase activity"/>
    <property type="evidence" value="ECO:0007669"/>
    <property type="project" value="UniProtKB-EC"/>
</dbReference>
<name>A0ABW0MWB8_9ACTN</name>
<comment type="catalytic activity">
    <reaction evidence="1 5 6">
        <text>[protein]-peptidylproline (omega=180) = [protein]-peptidylproline (omega=0)</text>
        <dbReference type="Rhea" id="RHEA:16237"/>
        <dbReference type="Rhea" id="RHEA-COMP:10747"/>
        <dbReference type="Rhea" id="RHEA-COMP:10748"/>
        <dbReference type="ChEBI" id="CHEBI:83833"/>
        <dbReference type="ChEBI" id="CHEBI:83834"/>
        <dbReference type="EC" id="5.2.1.8"/>
    </reaction>
</comment>
<evidence type="ECO:0000256" key="2">
    <source>
        <dbReference type="ARBA" id="ARBA00006577"/>
    </source>
</evidence>
<dbReference type="InterPro" id="IPR001179">
    <property type="entry name" value="PPIase_FKBP_dom"/>
</dbReference>
<gene>
    <name evidence="9" type="ORF">ACFPKY_05950</name>
</gene>
<dbReference type="SUPFAM" id="SSF54534">
    <property type="entry name" value="FKBP-like"/>
    <property type="match status" value="2"/>
</dbReference>
<dbReference type="EMBL" id="JBHSMD010000002">
    <property type="protein sequence ID" value="MFC5492629.1"/>
    <property type="molecule type" value="Genomic_DNA"/>
</dbReference>
<evidence type="ECO:0000256" key="1">
    <source>
        <dbReference type="ARBA" id="ARBA00000971"/>
    </source>
</evidence>
<dbReference type="InterPro" id="IPR046357">
    <property type="entry name" value="PPIase_dom_sf"/>
</dbReference>
<proteinExistence type="inferred from homology"/>
<evidence type="ECO:0000259" key="8">
    <source>
        <dbReference type="PROSITE" id="PS50059"/>
    </source>
</evidence>
<comment type="similarity">
    <text evidence="2 6">Belongs to the FKBP-type PPIase family.</text>
</comment>
<comment type="caution">
    <text evidence="9">The sequence shown here is derived from an EMBL/GenBank/DDBJ whole genome shotgun (WGS) entry which is preliminary data.</text>
</comment>
<sequence length="314" mass="33123">MSRRLRRLPLLLVPALLATSLAACGSDSGGASDSSGSDDALHGIVITGDIGSAPEVEWNGELETDETETTVVTEGDGDEVVEGDQVQANLWVGNGTTQEQAYSTYDEGGTAETVRASEDLSPVFKEAVLGQTLGSRVAVTTTAAEAFGEAGNPNMGIGNKDTVLIIVDLMEIYEPPTPKDVPASEMPKVVEEKGKPVGLDFTGLPEPKADDDLKRTVIEEGDGEEVTTEMTIKVNYLGSTYKAKEPFDESYSAEPVEFALTGVVQGWTYGLEGVKVGSRVLLAIPPALGYGATEQENIPANSTLYFVVDVISAK</sequence>
<feature type="signal peptide" evidence="7">
    <location>
        <begin position="1"/>
        <end position="25"/>
    </location>
</feature>
<dbReference type="PANTHER" id="PTHR43811">
    <property type="entry name" value="FKBP-TYPE PEPTIDYL-PROLYL CIS-TRANS ISOMERASE FKPA"/>
    <property type="match status" value="1"/>
</dbReference>
<organism evidence="9 10">
    <name type="scientific">Nocardioides caricicola</name>
    <dbReference type="NCBI Taxonomy" id="634770"/>
    <lineage>
        <taxon>Bacteria</taxon>
        <taxon>Bacillati</taxon>
        <taxon>Actinomycetota</taxon>
        <taxon>Actinomycetes</taxon>
        <taxon>Propionibacteriales</taxon>
        <taxon>Nocardioidaceae</taxon>
        <taxon>Nocardioides</taxon>
    </lineage>
</organism>
<keyword evidence="10" id="KW-1185">Reference proteome</keyword>